<dbReference type="Pfam" id="PF07714">
    <property type="entry name" value="PK_Tyr_Ser-Thr"/>
    <property type="match status" value="1"/>
</dbReference>
<dbReference type="FunFam" id="3.30.200.20:FF:000039">
    <property type="entry name" value="receptor-like protein kinase FERONIA"/>
    <property type="match status" value="1"/>
</dbReference>
<dbReference type="Gene3D" id="3.30.200.20">
    <property type="entry name" value="Phosphorylase Kinase, domain 1"/>
    <property type="match status" value="1"/>
</dbReference>
<keyword evidence="5" id="KW-0418">Kinase</keyword>
<evidence type="ECO:0000256" key="4">
    <source>
        <dbReference type="ARBA" id="ARBA00022741"/>
    </source>
</evidence>
<dbReference type="Gene3D" id="1.10.510.10">
    <property type="entry name" value="Transferase(Phosphotransferase) domain 1"/>
    <property type="match status" value="1"/>
</dbReference>
<evidence type="ECO:0000313" key="8">
    <source>
        <dbReference type="EMBL" id="KAG6402028.1"/>
    </source>
</evidence>
<dbReference type="InterPro" id="IPR051824">
    <property type="entry name" value="LRR_Rcpt-Like_S/T_Kinase"/>
</dbReference>
<evidence type="ECO:0000259" key="7">
    <source>
        <dbReference type="PROSITE" id="PS50011"/>
    </source>
</evidence>
<keyword evidence="6" id="KW-0067">ATP-binding</keyword>
<dbReference type="PANTHER" id="PTHR48006">
    <property type="entry name" value="LEUCINE-RICH REPEAT-CONTAINING PROTEIN DDB_G0281931-RELATED"/>
    <property type="match status" value="1"/>
</dbReference>
<dbReference type="PANTHER" id="PTHR48006:SF92">
    <property type="entry name" value="LRR RECEPTOR-LIKE SERINE_THREONINE-PROTEIN KINASE GSO1"/>
    <property type="match status" value="1"/>
</dbReference>
<evidence type="ECO:0000313" key="9">
    <source>
        <dbReference type="Proteomes" id="UP000298416"/>
    </source>
</evidence>
<evidence type="ECO:0000256" key="5">
    <source>
        <dbReference type="ARBA" id="ARBA00022777"/>
    </source>
</evidence>
<dbReference type="Proteomes" id="UP000298416">
    <property type="component" value="Unassembled WGS sequence"/>
</dbReference>
<dbReference type="EMBL" id="PNBA02000014">
    <property type="protein sequence ID" value="KAG6402028.1"/>
    <property type="molecule type" value="Genomic_DNA"/>
</dbReference>
<dbReference type="GO" id="GO:0016020">
    <property type="term" value="C:membrane"/>
    <property type="evidence" value="ECO:0007669"/>
    <property type="project" value="UniProtKB-SubCell"/>
</dbReference>
<dbReference type="SUPFAM" id="SSF56112">
    <property type="entry name" value="Protein kinase-like (PK-like)"/>
    <property type="match status" value="1"/>
</dbReference>
<keyword evidence="2" id="KW-0723">Serine/threonine-protein kinase</keyword>
<comment type="caution">
    <text evidence="8">The sequence shown here is derived from an EMBL/GenBank/DDBJ whole genome shotgun (WGS) entry which is preliminary data.</text>
</comment>
<protein>
    <recommendedName>
        <fullName evidence="7">Protein kinase domain-containing protein</fullName>
    </recommendedName>
</protein>
<evidence type="ECO:0000256" key="6">
    <source>
        <dbReference type="ARBA" id="ARBA00022840"/>
    </source>
</evidence>
<reference evidence="8" key="2">
    <citation type="submission" date="2020-08" db="EMBL/GenBank/DDBJ databases">
        <title>Plant Genome Project.</title>
        <authorList>
            <person name="Zhang R.-G."/>
        </authorList>
    </citation>
    <scope>NUCLEOTIDE SEQUENCE</scope>
    <source>
        <strain evidence="8">Huo1</strain>
        <tissue evidence="8">Leaf</tissue>
    </source>
</reference>
<organism evidence="8">
    <name type="scientific">Salvia splendens</name>
    <name type="common">Scarlet sage</name>
    <dbReference type="NCBI Taxonomy" id="180675"/>
    <lineage>
        <taxon>Eukaryota</taxon>
        <taxon>Viridiplantae</taxon>
        <taxon>Streptophyta</taxon>
        <taxon>Embryophyta</taxon>
        <taxon>Tracheophyta</taxon>
        <taxon>Spermatophyta</taxon>
        <taxon>Magnoliopsida</taxon>
        <taxon>eudicotyledons</taxon>
        <taxon>Gunneridae</taxon>
        <taxon>Pentapetalae</taxon>
        <taxon>asterids</taxon>
        <taxon>lamiids</taxon>
        <taxon>Lamiales</taxon>
        <taxon>Lamiaceae</taxon>
        <taxon>Nepetoideae</taxon>
        <taxon>Mentheae</taxon>
        <taxon>Salviinae</taxon>
        <taxon>Salvia</taxon>
        <taxon>Salvia subgen. Calosphace</taxon>
        <taxon>core Calosphace</taxon>
    </lineage>
</organism>
<gene>
    <name evidence="8" type="ORF">SASPL_138898</name>
</gene>
<reference evidence="8" key="1">
    <citation type="submission" date="2018-01" db="EMBL/GenBank/DDBJ databases">
        <authorList>
            <person name="Mao J.F."/>
        </authorList>
    </citation>
    <scope>NUCLEOTIDE SEQUENCE</scope>
    <source>
        <strain evidence="8">Huo1</strain>
        <tissue evidence="8">Leaf</tissue>
    </source>
</reference>
<dbReference type="InterPro" id="IPR000719">
    <property type="entry name" value="Prot_kinase_dom"/>
</dbReference>
<feature type="domain" description="Protein kinase" evidence="7">
    <location>
        <begin position="10"/>
        <end position="239"/>
    </location>
</feature>
<dbReference type="GO" id="GO:0004674">
    <property type="term" value="F:protein serine/threonine kinase activity"/>
    <property type="evidence" value="ECO:0007669"/>
    <property type="project" value="UniProtKB-KW"/>
</dbReference>
<proteinExistence type="predicted"/>
<sequence length="239" mass="27403">MEIKSATNNFSGKHEMAEGGFGKVYRGFIDNQQTMVAVKLLNKASIETPTGFHVKIATLSPIHHRNIVSLIGYCKEEDEMIFVYEYIANHTLEDHLHRLLKDGHSELSWNERLTILIGVARAFCHLQYFICGGSFKQYRGVKSSNILLDDNFVANVSLDDLHSHVSTTDIGMFHPYYCLYKSLTRDSDTYSFGVMVLEVLSGRWEVDNRRPLEERILPSWALYREAREILDPVFHGNLS</sequence>
<dbReference type="InterPro" id="IPR011009">
    <property type="entry name" value="Kinase-like_dom_sf"/>
</dbReference>
<dbReference type="GO" id="GO:0005524">
    <property type="term" value="F:ATP binding"/>
    <property type="evidence" value="ECO:0007669"/>
    <property type="project" value="UniProtKB-KW"/>
</dbReference>
<keyword evidence="4" id="KW-0547">Nucleotide-binding</keyword>
<dbReference type="PROSITE" id="PS50011">
    <property type="entry name" value="PROTEIN_KINASE_DOM"/>
    <property type="match status" value="1"/>
</dbReference>
<dbReference type="InterPro" id="IPR001245">
    <property type="entry name" value="Ser-Thr/Tyr_kinase_cat_dom"/>
</dbReference>
<comment type="subcellular location">
    <subcellularLocation>
        <location evidence="1">Membrane</location>
        <topology evidence="1">Single-pass type I membrane protein</topology>
    </subcellularLocation>
</comment>
<keyword evidence="9" id="KW-1185">Reference proteome</keyword>
<evidence type="ECO:0000256" key="3">
    <source>
        <dbReference type="ARBA" id="ARBA00022679"/>
    </source>
</evidence>
<dbReference type="AlphaFoldDB" id="A0A8X8ZEU1"/>
<evidence type="ECO:0000256" key="1">
    <source>
        <dbReference type="ARBA" id="ARBA00004479"/>
    </source>
</evidence>
<evidence type="ECO:0000256" key="2">
    <source>
        <dbReference type="ARBA" id="ARBA00022527"/>
    </source>
</evidence>
<keyword evidence="3" id="KW-0808">Transferase</keyword>
<accession>A0A8X8ZEU1</accession>
<name>A0A8X8ZEU1_SALSN</name>